<proteinExistence type="predicted"/>
<protein>
    <submittedName>
        <fullName evidence="1">Uncharacterized protein</fullName>
    </submittedName>
</protein>
<accession>A0A0J6FJF4</accession>
<dbReference type="Proteomes" id="UP000054567">
    <property type="component" value="Unassembled WGS sequence"/>
</dbReference>
<sequence>MAACSVRLQQAVLALQGALASWRAQKAGGAFPLKGPAPIRSPASIIAGRALYIRHSSLSSDRGRGRERQEYDCWSTISETLLGTGCPQTKSQIPGLPGGRSE</sequence>
<evidence type="ECO:0000313" key="1">
    <source>
        <dbReference type="EMBL" id="KMM69535.1"/>
    </source>
</evidence>
<gene>
    <name evidence="1" type="ORF">CPAG_05850</name>
</gene>
<reference evidence="1 2" key="1">
    <citation type="submission" date="2007-06" db="EMBL/GenBank/DDBJ databases">
        <title>The Genome Sequence of Coccidioides posadasii RMSCC_3488.</title>
        <authorList>
            <consortium name="Coccidioides Genome Resources Consortium"/>
            <consortium name="The Broad Institute Genome Sequencing Platform"/>
            <person name="Henn M.R."/>
            <person name="Sykes S."/>
            <person name="Young S."/>
            <person name="Jaffe D."/>
            <person name="Berlin A."/>
            <person name="Alvarez P."/>
            <person name="Butler J."/>
            <person name="Gnerre S."/>
            <person name="Grabherr M."/>
            <person name="Mauceli E."/>
            <person name="Brockman W."/>
            <person name="Kodira C."/>
            <person name="Alvarado L."/>
            <person name="Zeng Q."/>
            <person name="Crawford M."/>
            <person name="Antoine C."/>
            <person name="Devon K."/>
            <person name="Galgiani J."/>
            <person name="Orsborn K."/>
            <person name="Lewis M.L."/>
            <person name="Nusbaum C."/>
            <person name="Galagan J."/>
            <person name="Birren B."/>
        </authorList>
    </citation>
    <scope>NUCLEOTIDE SEQUENCE [LARGE SCALE GENOMIC DNA]</scope>
    <source>
        <strain evidence="1 2">RMSCC 3488</strain>
    </source>
</reference>
<organism evidence="1 2">
    <name type="scientific">Coccidioides posadasii RMSCC 3488</name>
    <dbReference type="NCBI Taxonomy" id="454284"/>
    <lineage>
        <taxon>Eukaryota</taxon>
        <taxon>Fungi</taxon>
        <taxon>Dikarya</taxon>
        <taxon>Ascomycota</taxon>
        <taxon>Pezizomycotina</taxon>
        <taxon>Eurotiomycetes</taxon>
        <taxon>Eurotiomycetidae</taxon>
        <taxon>Onygenales</taxon>
        <taxon>Onygenaceae</taxon>
        <taxon>Coccidioides</taxon>
    </lineage>
</organism>
<reference evidence="2" key="2">
    <citation type="journal article" date="2009" name="Genome Res.">
        <title>Comparative genomic analyses of the human fungal pathogens Coccidioides and their relatives.</title>
        <authorList>
            <person name="Sharpton T.J."/>
            <person name="Stajich J.E."/>
            <person name="Rounsley S.D."/>
            <person name="Gardner M.J."/>
            <person name="Wortman J.R."/>
            <person name="Jordar V.S."/>
            <person name="Maiti R."/>
            <person name="Kodira C.D."/>
            <person name="Neafsey D.E."/>
            <person name="Zeng Q."/>
            <person name="Hung C.-Y."/>
            <person name="McMahan C."/>
            <person name="Muszewska A."/>
            <person name="Grynberg M."/>
            <person name="Mandel M.A."/>
            <person name="Kellner E.M."/>
            <person name="Barker B.M."/>
            <person name="Galgiani J.N."/>
            <person name="Orbach M.J."/>
            <person name="Kirkland T.N."/>
            <person name="Cole G.T."/>
            <person name="Henn M.R."/>
            <person name="Birren B.W."/>
            <person name="Taylor J.W."/>
        </authorList>
    </citation>
    <scope>NUCLEOTIDE SEQUENCE [LARGE SCALE GENOMIC DNA]</scope>
    <source>
        <strain evidence="2">RMSCC 3488</strain>
    </source>
</reference>
<reference evidence="2" key="3">
    <citation type="journal article" date="2010" name="Genome Res.">
        <title>Population genomic sequencing of Coccidioides fungi reveals recent hybridization and transposon control.</title>
        <authorList>
            <person name="Neafsey D.E."/>
            <person name="Barker B.M."/>
            <person name="Sharpton T.J."/>
            <person name="Stajich J.E."/>
            <person name="Park D.J."/>
            <person name="Whiston E."/>
            <person name="Hung C.-Y."/>
            <person name="McMahan C."/>
            <person name="White J."/>
            <person name="Sykes S."/>
            <person name="Heiman D."/>
            <person name="Young S."/>
            <person name="Zeng Q."/>
            <person name="Abouelleil A."/>
            <person name="Aftuck L."/>
            <person name="Bessette D."/>
            <person name="Brown A."/>
            <person name="FitzGerald M."/>
            <person name="Lui A."/>
            <person name="Macdonald J.P."/>
            <person name="Priest M."/>
            <person name="Orbach M.J."/>
            <person name="Galgiani J.N."/>
            <person name="Kirkland T.N."/>
            <person name="Cole G.T."/>
            <person name="Birren B.W."/>
            <person name="Henn M.R."/>
            <person name="Taylor J.W."/>
            <person name="Rounsley S.D."/>
        </authorList>
    </citation>
    <scope>NUCLEOTIDE SEQUENCE [LARGE SCALE GENOMIC DNA]</scope>
    <source>
        <strain evidence="2">RMSCC 3488</strain>
    </source>
</reference>
<name>A0A0J6FJF4_COCPO</name>
<evidence type="ECO:0000313" key="2">
    <source>
        <dbReference type="Proteomes" id="UP000054567"/>
    </source>
</evidence>
<dbReference type="EMBL" id="DS268111">
    <property type="protein sequence ID" value="KMM69535.1"/>
    <property type="molecule type" value="Genomic_DNA"/>
</dbReference>
<dbReference type="AlphaFoldDB" id="A0A0J6FJF4"/>
<dbReference type="VEuPathDB" id="FungiDB:CPAG_05850"/>